<sequence>MQLFNITLTILLSAPFTIAELLEEPDIRLQARRLYREADLQAESKRLQGRDLPPCTPCDPPHAADLKHRKLDHSLLSKLNAEQEKAKKEETIYDKDYIPPVCNRKHVNCMYLAPNVTYIKGGLTPPIGHWNRSDGSIVWAWNYWQSTLLFSGKCGSITTYPAHCTIYTCVKGYAFAHIYDNEKGQQNFCGDMKCNDKSEPVCTCSYKLDSDQYFGLLKKEDDDGKDPDGKNRPTPKEVCGKGDEGTWVWTRFSMADDAISF</sequence>
<evidence type="ECO:0008006" key="5">
    <source>
        <dbReference type="Google" id="ProtNLM"/>
    </source>
</evidence>
<evidence type="ECO:0000313" key="4">
    <source>
        <dbReference type="Proteomes" id="UP000660729"/>
    </source>
</evidence>
<dbReference type="AlphaFoldDB" id="A0A8H6RG03"/>
<evidence type="ECO:0000256" key="2">
    <source>
        <dbReference type="SAM" id="SignalP"/>
    </source>
</evidence>
<dbReference type="Proteomes" id="UP000660729">
    <property type="component" value="Unassembled WGS sequence"/>
</dbReference>
<name>A0A8H6RG03_9PEZI</name>
<dbReference type="EMBL" id="JABCIY010000168">
    <property type="protein sequence ID" value="KAF7190854.1"/>
    <property type="molecule type" value="Genomic_DNA"/>
</dbReference>
<reference evidence="3" key="1">
    <citation type="submission" date="2020-04" db="EMBL/GenBank/DDBJ databases">
        <title>Draft genome resource of the tomato pathogen Pseudocercospora fuligena.</title>
        <authorList>
            <person name="Zaccaron A."/>
        </authorList>
    </citation>
    <scope>NUCLEOTIDE SEQUENCE</scope>
    <source>
        <strain evidence="3">PF001</strain>
    </source>
</reference>
<proteinExistence type="predicted"/>
<gene>
    <name evidence="3" type="ORF">HII31_08013</name>
</gene>
<organism evidence="3 4">
    <name type="scientific">Pseudocercospora fuligena</name>
    <dbReference type="NCBI Taxonomy" id="685502"/>
    <lineage>
        <taxon>Eukaryota</taxon>
        <taxon>Fungi</taxon>
        <taxon>Dikarya</taxon>
        <taxon>Ascomycota</taxon>
        <taxon>Pezizomycotina</taxon>
        <taxon>Dothideomycetes</taxon>
        <taxon>Dothideomycetidae</taxon>
        <taxon>Mycosphaerellales</taxon>
        <taxon>Mycosphaerellaceae</taxon>
        <taxon>Pseudocercospora</taxon>
    </lineage>
</organism>
<keyword evidence="4" id="KW-1185">Reference proteome</keyword>
<keyword evidence="2" id="KW-0732">Signal</keyword>
<protein>
    <recommendedName>
        <fullName evidence="5">Cyanovirin-N domain-containing protein</fullName>
    </recommendedName>
</protein>
<feature type="chain" id="PRO_5034047377" description="Cyanovirin-N domain-containing protein" evidence="2">
    <location>
        <begin position="20"/>
        <end position="261"/>
    </location>
</feature>
<evidence type="ECO:0000313" key="3">
    <source>
        <dbReference type="EMBL" id="KAF7190854.1"/>
    </source>
</evidence>
<accession>A0A8H6RG03</accession>
<evidence type="ECO:0000256" key="1">
    <source>
        <dbReference type="SAM" id="MobiDB-lite"/>
    </source>
</evidence>
<feature type="signal peptide" evidence="2">
    <location>
        <begin position="1"/>
        <end position="19"/>
    </location>
</feature>
<dbReference type="OrthoDB" id="2500614at2759"/>
<feature type="region of interest" description="Disordered" evidence="1">
    <location>
        <begin position="219"/>
        <end position="242"/>
    </location>
</feature>
<comment type="caution">
    <text evidence="3">The sequence shown here is derived from an EMBL/GenBank/DDBJ whole genome shotgun (WGS) entry which is preliminary data.</text>
</comment>